<keyword evidence="2" id="KW-1185">Reference proteome</keyword>
<evidence type="ECO:0000313" key="2">
    <source>
        <dbReference type="Proteomes" id="UP000298030"/>
    </source>
</evidence>
<dbReference type="Proteomes" id="UP000298030">
    <property type="component" value="Unassembled WGS sequence"/>
</dbReference>
<name>A0A4Y7TDK3_COPMI</name>
<protein>
    <submittedName>
        <fullName evidence="1">Uncharacterized protein</fullName>
    </submittedName>
</protein>
<dbReference type="AlphaFoldDB" id="A0A4Y7TDK3"/>
<organism evidence="1 2">
    <name type="scientific">Coprinellus micaceus</name>
    <name type="common">Glistening ink-cap mushroom</name>
    <name type="synonym">Coprinus micaceus</name>
    <dbReference type="NCBI Taxonomy" id="71717"/>
    <lineage>
        <taxon>Eukaryota</taxon>
        <taxon>Fungi</taxon>
        <taxon>Dikarya</taxon>
        <taxon>Basidiomycota</taxon>
        <taxon>Agaricomycotina</taxon>
        <taxon>Agaricomycetes</taxon>
        <taxon>Agaricomycetidae</taxon>
        <taxon>Agaricales</taxon>
        <taxon>Agaricineae</taxon>
        <taxon>Psathyrellaceae</taxon>
        <taxon>Coprinellus</taxon>
    </lineage>
</organism>
<reference evidence="1 2" key="1">
    <citation type="journal article" date="2019" name="Nat. Ecol. Evol.">
        <title>Megaphylogeny resolves global patterns of mushroom evolution.</title>
        <authorList>
            <person name="Varga T."/>
            <person name="Krizsan K."/>
            <person name="Foldi C."/>
            <person name="Dima B."/>
            <person name="Sanchez-Garcia M."/>
            <person name="Sanchez-Ramirez S."/>
            <person name="Szollosi G.J."/>
            <person name="Szarkandi J.G."/>
            <person name="Papp V."/>
            <person name="Albert L."/>
            <person name="Andreopoulos W."/>
            <person name="Angelini C."/>
            <person name="Antonin V."/>
            <person name="Barry K.W."/>
            <person name="Bougher N.L."/>
            <person name="Buchanan P."/>
            <person name="Buyck B."/>
            <person name="Bense V."/>
            <person name="Catcheside P."/>
            <person name="Chovatia M."/>
            <person name="Cooper J."/>
            <person name="Damon W."/>
            <person name="Desjardin D."/>
            <person name="Finy P."/>
            <person name="Geml J."/>
            <person name="Haridas S."/>
            <person name="Hughes K."/>
            <person name="Justo A."/>
            <person name="Karasinski D."/>
            <person name="Kautmanova I."/>
            <person name="Kiss B."/>
            <person name="Kocsube S."/>
            <person name="Kotiranta H."/>
            <person name="LaButti K.M."/>
            <person name="Lechner B.E."/>
            <person name="Liimatainen K."/>
            <person name="Lipzen A."/>
            <person name="Lukacs Z."/>
            <person name="Mihaltcheva S."/>
            <person name="Morgado L.N."/>
            <person name="Niskanen T."/>
            <person name="Noordeloos M.E."/>
            <person name="Ohm R.A."/>
            <person name="Ortiz-Santana B."/>
            <person name="Ovrebo C."/>
            <person name="Racz N."/>
            <person name="Riley R."/>
            <person name="Savchenko A."/>
            <person name="Shiryaev A."/>
            <person name="Soop K."/>
            <person name="Spirin V."/>
            <person name="Szebenyi C."/>
            <person name="Tomsovsky M."/>
            <person name="Tulloss R.E."/>
            <person name="Uehling J."/>
            <person name="Grigoriev I.V."/>
            <person name="Vagvolgyi C."/>
            <person name="Papp T."/>
            <person name="Martin F.M."/>
            <person name="Miettinen O."/>
            <person name="Hibbett D.S."/>
            <person name="Nagy L.G."/>
        </authorList>
    </citation>
    <scope>NUCLEOTIDE SEQUENCE [LARGE SCALE GENOMIC DNA]</scope>
    <source>
        <strain evidence="1 2">FP101781</strain>
    </source>
</reference>
<dbReference type="EMBL" id="QPFP01000016">
    <property type="protein sequence ID" value="TEB32220.1"/>
    <property type="molecule type" value="Genomic_DNA"/>
</dbReference>
<sequence>MLYGAVSGSGNNSQWPIRPGQQQHWFRSADEIIHISTPMSDAGEQSAQVYKARVGMVLHIQTLGRQEKRRGIRFVSVEEARYTGNAAKPGSIGIQNDLGFDIFVSVFSTLQNGDTSQYKVKPKCTSYWTRSCPESVFVGVGSAPGLPQAYVGRPGFILHIRDWRPNGAH</sequence>
<gene>
    <name evidence="1" type="ORF">FA13DRAFT_291403</name>
</gene>
<comment type="caution">
    <text evidence="1">The sequence shown here is derived from an EMBL/GenBank/DDBJ whole genome shotgun (WGS) entry which is preliminary data.</text>
</comment>
<evidence type="ECO:0000313" key="1">
    <source>
        <dbReference type="EMBL" id="TEB32220.1"/>
    </source>
</evidence>
<accession>A0A4Y7TDK3</accession>
<dbReference type="OrthoDB" id="3047832at2759"/>
<proteinExistence type="predicted"/>